<proteinExistence type="predicted"/>
<evidence type="ECO:0000313" key="1">
    <source>
        <dbReference type="EMBL" id="KAI4457276.1"/>
    </source>
</evidence>
<accession>A0ACB9SUH2</accession>
<comment type="caution">
    <text evidence="1">The sequence shown here is derived from an EMBL/GenBank/DDBJ whole genome shotgun (WGS) entry which is preliminary data.</text>
</comment>
<dbReference type="EMBL" id="CM043022">
    <property type="protein sequence ID" value="KAI4457276.1"/>
    <property type="molecule type" value="Genomic_DNA"/>
</dbReference>
<gene>
    <name evidence="1" type="ORF">MML48_8g00010304</name>
</gene>
<organism evidence="1 2">
    <name type="scientific">Holotrichia oblita</name>
    <name type="common">Chafer beetle</name>
    <dbReference type="NCBI Taxonomy" id="644536"/>
    <lineage>
        <taxon>Eukaryota</taxon>
        <taxon>Metazoa</taxon>
        <taxon>Ecdysozoa</taxon>
        <taxon>Arthropoda</taxon>
        <taxon>Hexapoda</taxon>
        <taxon>Insecta</taxon>
        <taxon>Pterygota</taxon>
        <taxon>Neoptera</taxon>
        <taxon>Endopterygota</taxon>
        <taxon>Coleoptera</taxon>
        <taxon>Polyphaga</taxon>
        <taxon>Scarabaeiformia</taxon>
        <taxon>Scarabaeidae</taxon>
        <taxon>Melolonthinae</taxon>
        <taxon>Holotrichia</taxon>
    </lineage>
</organism>
<protein>
    <submittedName>
        <fullName evidence="1">Fms interacting protein</fullName>
    </submittedName>
</protein>
<evidence type="ECO:0000313" key="2">
    <source>
        <dbReference type="Proteomes" id="UP001056778"/>
    </source>
</evidence>
<keyword evidence="2" id="KW-1185">Reference proteome</keyword>
<sequence>MVKDSTSIKKRRKNTAPTENEGETDIYTKVIEFEEKESAQRSAEDDANIYFDLCKNIRIFLADVLVSKQDNSNENRSNIQKGLAEACVMIAVLKKLNRLDKFRTITSRENLNTEKQKVDSTNLQYHNLLYEAAHLVSEYTKCKQFKSKDEDIELVPVETFLQLAPESMTQQFKTGELNDAKKHQLHLAMLEWELTQRKAQAQLCDTFEEEKKHLATDIVALKNRLEGIGPKLIAVLEASKPLQDYLGLPIDKIQAEHRLAYLLPEPLYLLYALTDAYKQVYNINMDVEILGDYDEANQWKEMHQSLDTKVDVESEPDNDQQEIEEIVEVVKKRRHRKISQVDKNEEKKKNLLESHPLCVQITMSVKSGFILKIKFMHRSQLNIVTVTSNTDVPNTITANTARESLMGESILNELLDGDFGVESPNPSNSYQLQRVGFTSFAALVPKLGYAYSWAQKICGYDFLAIEKNKSNKPDPACVELIIKSIYRRLKSRIDLALQLQQLEQNLLPSVPDTIEYPKNAESTLTKWTSYSWQNYCQLPSTAQLIENEIVQATDLFYSATVSRPKATLQAVIAIKNNYPLKSPIFSLTLKYNGEFHSGNSDEIRDMERAINLGWSTAISSASWILSAQFRHLCSFLDVYLESLTPSVFPQKTVFFKSVSGRNRRRPFKFRKIGAGIFT</sequence>
<name>A0ACB9SUH2_HOLOL</name>
<dbReference type="Proteomes" id="UP001056778">
    <property type="component" value="Chromosome 8"/>
</dbReference>
<reference evidence="1" key="1">
    <citation type="submission" date="2022-04" db="EMBL/GenBank/DDBJ databases">
        <title>Chromosome-scale genome assembly of Holotrichia oblita Faldermann.</title>
        <authorList>
            <person name="Rongchong L."/>
        </authorList>
    </citation>
    <scope>NUCLEOTIDE SEQUENCE</scope>
    <source>
        <strain evidence="1">81SQS9</strain>
    </source>
</reference>